<keyword evidence="1" id="KW-0472">Membrane</keyword>
<feature type="transmembrane region" description="Helical" evidence="1">
    <location>
        <begin position="97"/>
        <end position="114"/>
    </location>
</feature>
<keyword evidence="1" id="KW-0812">Transmembrane</keyword>
<organism evidence="2 3">
    <name type="scientific">Clostridium disporicum</name>
    <dbReference type="NCBI Taxonomy" id="84024"/>
    <lineage>
        <taxon>Bacteria</taxon>
        <taxon>Bacillati</taxon>
        <taxon>Bacillota</taxon>
        <taxon>Clostridia</taxon>
        <taxon>Eubacteriales</taxon>
        <taxon>Clostridiaceae</taxon>
        <taxon>Clostridium</taxon>
    </lineage>
</organism>
<reference evidence="2 3" key="1">
    <citation type="submission" date="2015-09" db="EMBL/GenBank/DDBJ databases">
        <authorList>
            <consortium name="Pathogen Informatics"/>
        </authorList>
    </citation>
    <scope>NUCLEOTIDE SEQUENCE [LARGE SCALE GENOMIC DNA]</scope>
    <source>
        <strain evidence="2 3">2789STDY5834856</strain>
    </source>
</reference>
<dbReference type="RefSeq" id="WP_055263441.1">
    <property type="nucleotide sequence ID" value="NZ_CABIXQ010000002.1"/>
</dbReference>
<keyword evidence="1" id="KW-1133">Transmembrane helix</keyword>
<dbReference type="AlphaFoldDB" id="A0A173ZBY4"/>
<proteinExistence type="predicted"/>
<dbReference type="InterPro" id="IPR007404">
    <property type="entry name" value="YdjM-like"/>
</dbReference>
<feature type="transmembrane region" description="Helical" evidence="1">
    <location>
        <begin position="30"/>
        <end position="47"/>
    </location>
</feature>
<evidence type="ECO:0000313" key="2">
    <source>
        <dbReference type="EMBL" id="CUN73180.1"/>
    </source>
</evidence>
<protein>
    <submittedName>
        <fullName evidence="2">Membrane-associated metal-binding protein</fullName>
    </submittedName>
</protein>
<gene>
    <name evidence="2" type="ORF">ERS852471_00426</name>
</gene>
<name>A0A173ZBY4_9CLOT</name>
<accession>A0A173ZBY4</accession>
<dbReference type="Proteomes" id="UP000095594">
    <property type="component" value="Unassembled WGS sequence"/>
</dbReference>
<feature type="transmembrane region" description="Helical" evidence="1">
    <location>
        <begin position="59"/>
        <end position="77"/>
    </location>
</feature>
<evidence type="ECO:0000313" key="3">
    <source>
        <dbReference type="Proteomes" id="UP000095594"/>
    </source>
</evidence>
<dbReference type="Pfam" id="PF04307">
    <property type="entry name" value="YdjM"/>
    <property type="match status" value="1"/>
</dbReference>
<dbReference type="OrthoDB" id="5459053at2"/>
<evidence type="ECO:0000256" key="1">
    <source>
        <dbReference type="SAM" id="Phobius"/>
    </source>
</evidence>
<feature type="transmembrane region" description="Helical" evidence="1">
    <location>
        <begin position="126"/>
        <end position="150"/>
    </location>
</feature>
<sequence>MKGKEHMIVGTTATATMGIGFLLTNTISSVIYLVPLILGGFIGSYMPDIDSHNSKARQFFNKFIVILIIALVIGYMLGMALSIDNIISFLNKHWDEYFPYILFFALVILGKLSPHRMFTHKWFGTILFCFSVYLIGNIYLTLGFSMGYILHIVCDRFSPKGKKLKFFEFKLPCRNTKNKITICW</sequence>
<dbReference type="EMBL" id="CYZX01000002">
    <property type="protein sequence ID" value="CUN73180.1"/>
    <property type="molecule type" value="Genomic_DNA"/>
</dbReference>